<keyword evidence="3" id="KW-1185">Reference proteome</keyword>
<gene>
    <name evidence="2" type="ORF">HLB23_04505</name>
</gene>
<organism evidence="2 3">
    <name type="scientific">Nocardia uniformis</name>
    <dbReference type="NCBI Taxonomy" id="53432"/>
    <lineage>
        <taxon>Bacteria</taxon>
        <taxon>Bacillati</taxon>
        <taxon>Actinomycetota</taxon>
        <taxon>Actinomycetes</taxon>
        <taxon>Mycobacteriales</taxon>
        <taxon>Nocardiaceae</taxon>
        <taxon>Nocardia</taxon>
    </lineage>
</organism>
<accession>A0A849BVL5</accession>
<evidence type="ECO:0000313" key="2">
    <source>
        <dbReference type="EMBL" id="NNH69138.1"/>
    </source>
</evidence>
<feature type="transmembrane region" description="Helical" evidence="1">
    <location>
        <begin position="77"/>
        <end position="105"/>
    </location>
</feature>
<protein>
    <submittedName>
        <fullName evidence="2">YrdB family protein</fullName>
    </submittedName>
</protein>
<evidence type="ECO:0000313" key="3">
    <source>
        <dbReference type="Proteomes" id="UP000586827"/>
    </source>
</evidence>
<keyword evidence="1" id="KW-0472">Membrane</keyword>
<sequence>MNMSIAKGANLLLMFVLELAVLATAAAWGYSLDAPPIVRILAAVAATAVFIVVWKLFGAARDARYKLTGLSRAALEVLWFGGGAVLLGFTWSPTAGVVLFALWVINGVLRVLWDQVDTVAAVHKR</sequence>
<keyword evidence="1" id="KW-1133">Transmembrane helix</keyword>
<feature type="transmembrane region" description="Helical" evidence="1">
    <location>
        <begin position="37"/>
        <end position="57"/>
    </location>
</feature>
<keyword evidence="1" id="KW-0812">Transmembrane</keyword>
<dbReference type="InterPro" id="IPR021214">
    <property type="entry name" value="DUF2568"/>
</dbReference>
<comment type="caution">
    <text evidence="2">The sequence shown here is derived from an EMBL/GenBank/DDBJ whole genome shotgun (WGS) entry which is preliminary data.</text>
</comment>
<reference evidence="2 3" key="1">
    <citation type="submission" date="2020-05" db="EMBL/GenBank/DDBJ databases">
        <title>MicrobeNet Type strains.</title>
        <authorList>
            <person name="Nicholson A.C."/>
        </authorList>
    </citation>
    <scope>NUCLEOTIDE SEQUENCE [LARGE SCALE GENOMIC DNA]</scope>
    <source>
        <strain evidence="2 3">JCM 3224</strain>
    </source>
</reference>
<dbReference type="EMBL" id="JABELX010000001">
    <property type="protein sequence ID" value="NNH69138.1"/>
    <property type="molecule type" value="Genomic_DNA"/>
</dbReference>
<evidence type="ECO:0000256" key="1">
    <source>
        <dbReference type="SAM" id="Phobius"/>
    </source>
</evidence>
<dbReference type="Proteomes" id="UP000586827">
    <property type="component" value="Unassembled WGS sequence"/>
</dbReference>
<dbReference type="AlphaFoldDB" id="A0A849BVL5"/>
<proteinExistence type="predicted"/>
<dbReference type="Pfam" id="PF10823">
    <property type="entry name" value="DUF2568"/>
    <property type="match status" value="1"/>
</dbReference>
<name>A0A849BVL5_9NOCA</name>